<dbReference type="EMBL" id="JAOAMV010000002">
    <property type="protein sequence ID" value="MCT2558106.1"/>
    <property type="molecule type" value="Genomic_DNA"/>
</dbReference>
<evidence type="ECO:0000256" key="2">
    <source>
        <dbReference type="SAM" id="Phobius"/>
    </source>
</evidence>
<proteinExistence type="predicted"/>
<keyword evidence="2" id="KW-0472">Membrane</keyword>
<feature type="compositionally biased region" description="Low complexity" evidence="1">
    <location>
        <begin position="14"/>
        <end position="26"/>
    </location>
</feature>
<keyword evidence="2" id="KW-0812">Transmembrane</keyword>
<evidence type="ECO:0000256" key="1">
    <source>
        <dbReference type="SAM" id="MobiDB-lite"/>
    </source>
</evidence>
<evidence type="ECO:0000313" key="3">
    <source>
        <dbReference type="EMBL" id="MCT2558106.1"/>
    </source>
</evidence>
<dbReference type="AlphaFoldDB" id="A0A9X3A785"/>
<keyword evidence="4" id="KW-1185">Reference proteome</keyword>
<organism evidence="3 4">
    <name type="scientific">Tsuneonella litorea</name>
    <dbReference type="NCBI Taxonomy" id="2976475"/>
    <lineage>
        <taxon>Bacteria</taxon>
        <taxon>Pseudomonadati</taxon>
        <taxon>Pseudomonadota</taxon>
        <taxon>Alphaproteobacteria</taxon>
        <taxon>Sphingomonadales</taxon>
        <taxon>Erythrobacteraceae</taxon>
        <taxon>Tsuneonella</taxon>
    </lineage>
</organism>
<sequence>MTEERITETRDPVTGDTHTTHTVITDGETRSGGGSGWLIAIVLIIAVIAGVFIFSNMSGSEVAKDNAIENAANNVGEAAQQVGDAAQDAADNLNTN</sequence>
<keyword evidence="2" id="KW-1133">Transmembrane helix</keyword>
<name>A0A9X3A785_9SPHN</name>
<evidence type="ECO:0000313" key="4">
    <source>
        <dbReference type="Proteomes" id="UP001142648"/>
    </source>
</evidence>
<reference evidence="3" key="1">
    <citation type="submission" date="2022-09" db="EMBL/GenBank/DDBJ databases">
        <title>The genome sequence of Tsuneonella sp. YG55.</title>
        <authorList>
            <person name="Liu Y."/>
        </authorList>
    </citation>
    <scope>NUCLEOTIDE SEQUENCE</scope>
    <source>
        <strain evidence="3">YG55</strain>
    </source>
</reference>
<protein>
    <submittedName>
        <fullName evidence="3">Uncharacterized protein</fullName>
    </submittedName>
</protein>
<gene>
    <name evidence="3" type="ORF">N0B51_03840</name>
</gene>
<feature type="transmembrane region" description="Helical" evidence="2">
    <location>
        <begin position="36"/>
        <end position="54"/>
    </location>
</feature>
<dbReference type="Proteomes" id="UP001142648">
    <property type="component" value="Unassembled WGS sequence"/>
</dbReference>
<feature type="compositionally biased region" description="Basic and acidic residues" evidence="1">
    <location>
        <begin position="1"/>
        <end position="13"/>
    </location>
</feature>
<feature type="region of interest" description="Disordered" evidence="1">
    <location>
        <begin position="1"/>
        <end position="32"/>
    </location>
</feature>
<comment type="caution">
    <text evidence="3">The sequence shown here is derived from an EMBL/GenBank/DDBJ whole genome shotgun (WGS) entry which is preliminary data.</text>
</comment>
<dbReference type="RefSeq" id="WP_259960903.1">
    <property type="nucleotide sequence ID" value="NZ_JAOAMV010000002.1"/>
</dbReference>
<accession>A0A9X3A785</accession>